<dbReference type="AlphaFoldDB" id="A0AAN7U4X0"/>
<feature type="transmembrane region" description="Helical" evidence="10">
    <location>
        <begin position="368"/>
        <end position="393"/>
    </location>
</feature>
<evidence type="ECO:0000256" key="10">
    <source>
        <dbReference type="SAM" id="Phobius"/>
    </source>
</evidence>
<feature type="region of interest" description="Disordered" evidence="9">
    <location>
        <begin position="84"/>
        <end position="108"/>
    </location>
</feature>
<evidence type="ECO:0000313" key="13">
    <source>
        <dbReference type="Proteomes" id="UP001344447"/>
    </source>
</evidence>
<evidence type="ECO:0000256" key="2">
    <source>
        <dbReference type="ARBA" id="ARBA00008360"/>
    </source>
</evidence>
<dbReference type="PANTHER" id="PTHR23112:SF5">
    <property type="entry name" value="CYCLIC AMP RECEPTOR-LIKE PROTEIN D"/>
    <property type="match status" value="1"/>
</dbReference>
<proteinExistence type="inferred from homology"/>
<reference evidence="12 13" key="1">
    <citation type="submission" date="2023-11" db="EMBL/GenBank/DDBJ databases">
        <title>Dfirmibasis_genome.</title>
        <authorList>
            <person name="Edelbroek B."/>
            <person name="Kjellin J."/>
            <person name="Jerlstrom-Hultqvist J."/>
            <person name="Soderbom F."/>
        </authorList>
    </citation>
    <scope>NUCLEOTIDE SEQUENCE [LARGE SCALE GENOMIC DNA]</scope>
    <source>
        <strain evidence="12 13">TNS-C-14</strain>
    </source>
</reference>
<dbReference type="SUPFAM" id="SSF81321">
    <property type="entry name" value="Family A G protein-coupled receptor-like"/>
    <property type="match status" value="1"/>
</dbReference>
<evidence type="ECO:0000256" key="3">
    <source>
        <dbReference type="ARBA" id="ARBA00022692"/>
    </source>
</evidence>
<protein>
    <recommendedName>
        <fullName evidence="11">G-protein coupled receptors family 1 profile domain-containing protein</fullName>
    </recommendedName>
</protein>
<evidence type="ECO:0000313" key="12">
    <source>
        <dbReference type="EMBL" id="KAK5581306.1"/>
    </source>
</evidence>
<dbReference type="GO" id="GO:0005886">
    <property type="term" value="C:plasma membrane"/>
    <property type="evidence" value="ECO:0007669"/>
    <property type="project" value="TreeGrafter"/>
</dbReference>
<name>A0AAN7U4X0_9MYCE</name>
<feature type="transmembrane region" description="Helical" evidence="10">
    <location>
        <begin position="15"/>
        <end position="37"/>
    </location>
</feature>
<feature type="transmembrane region" description="Helical" evidence="10">
    <location>
        <begin position="159"/>
        <end position="190"/>
    </location>
</feature>
<dbReference type="InterPro" id="IPR017452">
    <property type="entry name" value="GPCR_Rhodpsn_7TM"/>
</dbReference>
<keyword evidence="4 10" id="KW-1133">Transmembrane helix</keyword>
<evidence type="ECO:0000256" key="7">
    <source>
        <dbReference type="ARBA" id="ARBA00023170"/>
    </source>
</evidence>
<comment type="subcellular location">
    <subcellularLocation>
        <location evidence="1">Membrane</location>
        <topology evidence="1">Multi-pass membrane protein</topology>
    </subcellularLocation>
</comment>
<dbReference type="Gene3D" id="1.20.1070.10">
    <property type="entry name" value="Rhodopsin 7-helix transmembrane proteins"/>
    <property type="match status" value="1"/>
</dbReference>
<dbReference type="InterPro" id="IPR000276">
    <property type="entry name" value="GPCR_Rhodpsn"/>
</dbReference>
<dbReference type="GO" id="GO:0004930">
    <property type="term" value="F:G protein-coupled receptor activity"/>
    <property type="evidence" value="ECO:0007669"/>
    <property type="project" value="UniProtKB-KW"/>
</dbReference>
<feature type="transmembrane region" description="Helical" evidence="10">
    <location>
        <begin position="338"/>
        <end position="362"/>
    </location>
</feature>
<keyword evidence="13" id="KW-1185">Reference proteome</keyword>
<evidence type="ECO:0000256" key="5">
    <source>
        <dbReference type="ARBA" id="ARBA00023040"/>
    </source>
</evidence>
<keyword evidence="8" id="KW-0807">Transducer</keyword>
<evidence type="ECO:0000256" key="8">
    <source>
        <dbReference type="ARBA" id="ARBA00023224"/>
    </source>
</evidence>
<feature type="transmembrane region" description="Helical" evidence="10">
    <location>
        <begin position="288"/>
        <end position="310"/>
    </location>
</feature>
<feature type="transmembrane region" description="Helical" evidence="10">
    <location>
        <begin position="116"/>
        <end position="139"/>
    </location>
</feature>
<evidence type="ECO:0000256" key="6">
    <source>
        <dbReference type="ARBA" id="ARBA00023136"/>
    </source>
</evidence>
<evidence type="ECO:0000256" key="9">
    <source>
        <dbReference type="SAM" id="MobiDB-lite"/>
    </source>
</evidence>
<keyword evidence="3 10" id="KW-0812">Transmembrane</keyword>
<keyword evidence="7" id="KW-0675">Receptor</keyword>
<gene>
    <name evidence="12" type="ORF">RB653_001337</name>
</gene>
<feature type="transmembrane region" description="Helical" evidence="10">
    <location>
        <begin position="249"/>
        <end position="268"/>
    </location>
</feature>
<evidence type="ECO:0000259" key="11">
    <source>
        <dbReference type="PROSITE" id="PS50262"/>
    </source>
</evidence>
<organism evidence="12 13">
    <name type="scientific">Dictyostelium firmibasis</name>
    <dbReference type="NCBI Taxonomy" id="79012"/>
    <lineage>
        <taxon>Eukaryota</taxon>
        <taxon>Amoebozoa</taxon>
        <taxon>Evosea</taxon>
        <taxon>Eumycetozoa</taxon>
        <taxon>Dictyostelia</taxon>
        <taxon>Dictyosteliales</taxon>
        <taxon>Dictyosteliaceae</taxon>
        <taxon>Dictyostelium</taxon>
    </lineage>
</organism>
<comment type="caution">
    <text evidence="12">The sequence shown here is derived from an EMBL/GenBank/DDBJ whole genome shotgun (WGS) entry which is preliminary data.</text>
</comment>
<comment type="similarity">
    <text evidence="2">Belongs to the G-protein coupled receptor 5 family.</text>
</comment>
<dbReference type="PRINTS" id="PR00237">
    <property type="entry name" value="GPCRRHODOPSN"/>
</dbReference>
<dbReference type="GO" id="GO:0007189">
    <property type="term" value="P:adenylate cyclase-activating G protein-coupled receptor signaling pathway"/>
    <property type="evidence" value="ECO:0007669"/>
    <property type="project" value="TreeGrafter"/>
</dbReference>
<keyword evidence="6 10" id="KW-0472">Membrane</keyword>
<dbReference type="PANTHER" id="PTHR23112">
    <property type="entry name" value="G PROTEIN-COUPLED RECEPTOR 157-RELATED"/>
    <property type="match status" value="1"/>
</dbReference>
<sequence>MSSCSSLSIDDRVKIGYGSIIGASLSIFGSIGTVILIKIRNKKQAKKLLIARKQQLSINNLNINSTTSLSSYNLNNSNIQPPSFPSSTSLLTSSSQSNNNNNNNKNSNQKTKVSHFIINLSIADLLASIFLITIKLMMIHFNNTFIKVLPSTANHSFNAMISVCTIGNGVIGFSFISTFFWTLAISMYIYQQFQSTSLINNINKNNININNNNNNINNINNINNNINTNNINNNNNNNNTNKSNKIIKIIFYFVCWVIPFILGSILVSGSKLIELDSDLPWCSIDSNIQLISFYFPLIICLVATIFYTILIRYKFSSDKLACSSSSLINLQSKIIKRLILFLIVFLICWLPNIISFFISFFTKSCKQFLWLEIISSTFLPLQGFLNFLSYLSVFKRLKLYFKNLKNKLNNKNSNNNGNNSNNGNFNGGGIFYTKGKRVNNQNSNNFYFTFSTFDFDNQNQEK</sequence>
<dbReference type="Proteomes" id="UP001344447">
    <property type="component" value="Unassembled WGS sequence"/>
</dbReference>
<feature type="compositionally biased region" description="Low complexity" evidence="9">
    <location>
        <begin position="86"/>
        <end position="108"/>
    </location>
</feature>
<dbReference type="EMBL" id="JAVFKY010000002">
    <property type="protein sequence ID" value="KAK5581306.1"/>
    <property type="molecule type" value="Genomic_DNA"/>
</dbReference>
<accession>A0AAN7U4X0</accession>
<evidence type="ECO:0000256" key="4">
    <source>
        <dbReference type="ARBA" id="ARBA00022989"/>
    </source>
</evidence>
<dbReference type="PROSITE" id="PS50262">
    <property type="entry name" value="G_PROTEIN_RECEP_F1_2"/>
    <property type="match status" value="1"/>
</dbReference>
<evidence type="ECO:0000256" key="1">
    <source>
        <dbReference type="ARBA" id="ARBA00004141"/>
    </source>
</evidence>
<feature type="domain" description="G-protein coupled receptors family 1 profile" evidence="11">
    <location>
        <begin position="86"/>
        <end position="390"/>
    </location>
</feature>
<keyword evidence="5" id="KW-0297">G-protein coupled receptor</keyword>